<feature type="transmembrane region" description="Helical" evidence="2">
    <location>
        <begin position="889"/>
        <end position="911"/>
    </location>
</feature>
<feature type="region of interest" description="Disordered" evidence="1">
    <location>
        <begin position="146"/>
        <end position="189"/>
    </location>
</feature>
<dbReference type="OrthoDB" id="264354at2759"/>
<feature type="transmembrane region" description="Helical" evidence="2">
    <location>
        <begin position="292"/>
        <end position="318"/>
    </location>
</feature>
<dbReference type="PANTHER" id="PTHR20893">
    <property type="entry name" value="LD08641P"/>
    <property type="match status" value="1"/>
</dbReference>
<accession>A0A836KX78</accession>
<dbReference type="EMBL" id="JAFJZO010000036">
    <property type="protein sequence ID" value="KAG5490384.1"/>
    <property type="molecule type" value="Genomic_DNA"/>
</dbReference>
<dbReference type="AlphaFoldDB" id="A0A836KX78"/>
<proteinExistence type="predicted"/>
<feature type="compositionally biased region" description="Acidic residues" evidence="1">
    <location>
        <begin position="173"/>
        <end position="182"/>
    </location>
</feature>
<keyword evidence="4" id="KW-1185">Reference proteome</keyword>
<reference evidence="3 4" key="1">
    <citation type="submission" date="2021-02" db="EMBL/GenBank/DDBJ databases">
        <title>Porcisia hertigi Genome sequencing and assembly.</title>
        <authorList>
            <person name="Almutairi H."/>
            <person name="Gatherer D."/>
        </authorList>
    </citation>
    <scope>NUCLEOTIDE SEQUENCE [LARGE SCALE GENOMIC DNA]</scope>
    <source>
        <strain evidence="3 4">C119</strain>
    </source>
</reference>
<gene>
    <name evidence="3" type="ORF">JKF63_00504</name>
</gene>
<feature type="transmembrane region" description="Helical" evidence="2">
    <location>
        <begin position="240"/>
        <end position="259"/>
    </location>
</feature>
<feature type="compositionally biased region" description="Acidic residues" evidence="1">
    <location>
        <begin position="954"/>
        <end position="963"/>
    </location>
</feature>
<keyword evidence="2" id="KW-0812">Transmembrane</keyword>
<feature type="transmembrane region" description="Helical" evidence="2">
    <location>
        <begin position="728"/>
        <end position="754"/>
    </location>
</feature>
<dbReference type="PANTHER" id="PTHR20893:SF2">
    <property type="entry name" value="LD08641P"/>
    <property type="match status" value="1"/>
</dbReference>
<feature type="transmembrane region" description="Helical" evidence="2">
    <location>
        <begin position="46"/>
        <end position="65"/>
    </location>
</feature>
<feature type="transmembrane region" description="Helical" evidence="2">
    <location>
        <begin position="330"/>
        <end position="356"/>
    </location>
</feature>
<evidence type="ECO:0000313" key="3">
    <source>
        <dbReference type="EMBL" id="KAG5490384.1"/>
    </source>
</evidence>
<dbReference type="Proteomes" id="UP000674318">
    <property type="component" value="Unassembled WGS sequence"/>
</dbReference>
<dbReference type="KEGG" id="phet:94286632"/>
<sequence length="972" mass="108396">MRRITSRLAASAAGLNVKDISSVDVPSTPDVMGDADGAYTLTASLLAWADAIIFGLVLCAVMNAVRVGWEKWNHYFHVCRARVAGEAAGQAGEEGGAQMAEMEPRAPLDFHEENETLENAGGRAEGVAGRLGDNAVQPQPVERLAPLFPEGAGEPRQPGEQAEARALAGEQDWGSESDSDGGDSDRGSDTPYRLSFVDEIFDAIDWVRSSAGGGGLKEVLPSSIQHLSYGLVPALLLRSIWGRVVVALAFAVFISSWSYRHKRNVLTTQKRRLHEVAERVPLLSQEAVRTLFGIYLVDAFFFYVALPELGGMVLHYAVAPYINVGFDRGFLVFFQGLTVLKVTLYWMLGAMLVMLLTTTELTVVGPLFANGVDLFFVRSFDARWDSVLEYWRCVVTQIFDADPLRIVWGFIRVALVELVALLIFVRMPFWGMLGCRDLLWGDGTVAETGLPLRMPLSLGMVTGYDINANTTFADWGRTEVLRVLTQQVLLPFGAMYVERLREGLVPMVESTSHDSLDSLVLAAANSTSTTPTAQELWEQVWGNMSDRSVFLFNLIDSRSAKRVAAASEGFRRTMERVQEPMEWLRVATSEDGVCNTLVALSSSAVWMAQPRLQPPPLVDIEVIVAPPTLASEQESTPTANAHQVMLDAWRRAYQEARRHIAGVLRLDAMPSLPSSYPEQRLVYAELDTMSAVKCYMATMQLSYPYWGMGRWRALAYEWWSLLLLRNTFVNYVIDLVACVAAVSTVLSCFLVYPIQRAQLGLFFPVVRWIGQRVVHMEEYLFDPEHLRAVEGFLEQDNEDELFLPPTAEPVGFDRREEYLEEANIPSHLLLRRIVVAVLFFTFTSFTIWVLPVLCGTFMMCFTKSALPVFLGAVSLSFFCWNPALFVRSVIFGMAFTTAILFAVPILGFVYIRPFVQLLWKSYPTLVEETFERKYNVHQMVGPCIESGASSDSSADGESEESWESVDTLDFVE</sequence>
<comment type="caution">
    <text evidence="3">The sequence shown here is derived from an EMBL/GenBank/DDBJ whole genome shotgun (WGS) entry which is preliminary data.</text>
</comment>
<keyword evidence="2" id="KW-0472">Membrane</keyword>
<evidence type="ECO:0008006" key="5">
    <source>
        <dbReference type="Google" id="ProtNLM"/>
    </source>
</evidence>
<evidence type="ECO:0000313" key="4">
    <source>
        <dbReference type="Proteomes" id="UP000674318"/>
    </source>
</evidence>
<name>A0A836KX78_9TRYP</name>
<feature type="transmembrane region" description="Helical" evidence="2">
    <location>
        <begin position="865"/>
        <end position="883"/>
    </location>
</feature>
<dbReference type="RefSeq" id="XP_067752712.1">
    <property type="nucleotide sequence ID" value="XM_067896555.1"/>
</dbReference>
<evidence type="ECO:0000256" key="1">
    <source>
        <dbReference type="SAM" id="MobiDB-lite"/>
    </source>
</evidence>
<feature type="transmembrane region" description="Helical" evidence="2">
    <location>
        <begin position="406"/>
        <end position="425"/>
    </location>
</feature>
<protein>
    <recommendedName>
        <fullName evidence="5">Transmembrane protein</fullName>
    </recommendedName>
</protein>
<feature type="transmembrane region" description="Helical" evidence="2">
    <location>
        <begin position="833"/>
        <end position="853"/>
    </location>
</feature>
<organism evidence="3 4">
    <name type="scientific">Porcisia hertigi</name>
    <dbReference type="NCBI Taxonomy" id="2761500"/>
    <lineage>
        <taxon>Eukaryota</taxon>
        <taxon>Discoba</taxon>
        <taxon>Euglenozoa</taxon>
        <taxon>Kinetoplastea</taxon>
        <taxon>Metakinetoplastina</taxon>
        <taxon>Trypanosomatida</taxon>
        <taxon>Trypanosomatidae</taxon>
        <taxon>Leishmaniinae</taxon>
        <taxon>Porcisia</taxon>
    </lineage>
</organism>
<evidence type="ECO:0000256" key="2">
    <source>
        <dbReference type="SAM" id="Phobius"/>
    </source>
</evidence>
<dbReference type="GeneID" id="94286632"/>
<feature type="region of interest" description="Disordered" evidence="1">
    <location>
        <begin position="947"/>
        <end position="972"/>
    </location>
</feature>
<keyword evidence="2" id="KW-1133">Transmembrane helix</keyword>